<keyword evidence="2" id="KW-1185">Reference proteome</keyword>
<dbReference type="Proteomes" id="UP001238088">
    <property type="component" value="Unassembled WGS sequence"/>
</dbReference>
<gene>
    <name evidence="1" type="ORF">J2S17_002464</name>
</gene>
<reference evidence="1 2" key="1">
    <citation type="submission" date="2023-07" db="EMBL/GenBank/DDBJ databases">
        <title>Genomic Encyclopedia of Type Strains, Phase IV (KMG-IV): sequencing the most valuable type-strain genomes for metagenomic binning, comparative biology and taxonomic classification.</title>
        <authorList>
            <person name="Goeker M."/>
        </authorList>
    </citation>
    <scope>NUCLEOTIDE SEQUENCE [LARGE SCALE GENOMIC DNA]</scope>
    <source>
        <strain evidence="1 2">DSM 23494</strain>
    </source>
</reference>
<accession>A0ABU0AI66</accession>
<name>A0ABU0AI66_9BACI</name>
<sequence length="49" mass="5692">MLSNIYLDNGIDSIKRIILSYILATGKLGFMKLLKRLFVNNYKEDIREG</sequence>
<dbReference type="EMBL" id="JAUSUB010000009">
    <property type="protein sequence ID" value="MDQ0270589.1"/>
    <property type="molecule type" value="Genomic_DNA"/>
</dbReference>
<organism evidence="1 2">
    <name type="scientific">Cytobacillus purgationiresistens</name>
    <dbReference type="NCBI Taxonomy" id="863449"/>
    <lineage>
        <taxon>Bacteria</taxon>
        <taxon>Bacillati</taxon>
        <taxon>Bacillota</taxon>
        <taxon>Bacilli</taxon>
        <taxon>Bacillales</taxon>
        <taxon>Bacillaceae</taxon>
        <taxon>Cytobacillus</taxon>
    </lineage>
</organism>
<comment type="caution">
    <text evidence="1">The sequence shown here is derived from an EMBL/GenBank/DDBJ whole genome shotgun (WGS) entry which is preliminary data.</text>
</comment>
<proteinExistence type="predicted"/>
<evidence type="ECO:0000313" key="1">
    <source>
        <dbReference type="EMBL" id="MDQ0270589.1"/>
    </source>
</evidence>
<protein>
    <submittedName>
        <fullName evidence="1">Uncharacterized protein</fullName>
    </submittedName>
</protein>
<evidence type="ECO:0000313" key="2">
    <source>
        <dbReference type="Proteomes" id="UP001238088"/>
    </source>
</evidence>